<proteinExistence type="predicted"/>
<dbReference type="AlphaFoldDB" id="M6W5T7"/>
<sequence>MRSVCKAKLYHLSHKIGLYYKNIIVWCQKYLFNPCKREFEDKK</sequence>
<organism evidence="1 2">
    <name type="scientific">Leptospira santarosai str. CBC1416</name>
    <dbReference type="NCBI Taxonomy" id="1193059"/>
    <lineage>
        <taxon>Bacteria</taxon>
        <taxon>Pseudomonadati</taxon>
        <taxon>Spirochaetota</taxon>
        <taxon>Spirochaetia</taxon>
        <taxon>Leptospirales</taxon>
        <taxon>Leptospiraceae</taxon>
        <taxon>Leptospira</taxon>
    </lineage>
</organism>
<dbReference type="EMBL" id="AKWE02000129">
    <property type="protein sequence ID" value="EMO57123.1"/>
    <property type="molecule type" value="Genomic_DNA"/>
</dbReference>
<name>M6W5T7_9LEPT</name>
<dbReference type="Proteomes" id="UP000012149">
    <property type="component" value="Unassembled WGS sequence"/>
</dbReference>
<accession>M6W5T7</accession>
<comment type="caution">
    <text evidence="1">The sequence shown here is derived from an EMBL/GenBank/DDBJ whole genome shotgun (WGS) entry which is preliminary data.</text>
</comment>
<evidence type="ECO:0000313" key="2">
    <source>
        <dbReference type="Proteomes" id="UP000012149"/>
    </source>
</evidence>
<reference evidence="1 2" key="1">
    <citation type="submission" date="2013-01" db="EMBL/GenBank/DDBJ databases">
        <authorList>
            <person name="Harkins D.M."/>
            <person name="Durkin A.S."/>
            <person name="Brinkac L.M."/>
            <person name="Haft D.H."/>
            <person name="Selengut J.D."/>
            <person name="Sanka R."/>
            <person name="DePew J."/>
            <person name="Purushe J."/>
            <person name="Matthias M.A."/>
            <person name="Vinetz J.M."/>
            <person name="Sutton G.G."/>
            <person name="Nierman W.C."/>
            <person name="Fouts D.E."/>
        </authorList>
    </citation>
    <scope>NUCLEOTIDE SEQUENCE [LARGE SCALE GENOMIC DNA]</scope>
    <source>
        <strain evidence="1 2">CBC1416</strain>
    </source>
</reference>
<protein>
    <submittedName>
        <fullName evidence="1">Uncharacterized protein</fullName>
    </submittedName>
</protein>
<gene>
    <name evidence="1" type="ORF">LEP1GSC161_1413</name>
</gene>
<evidence type="ECO:0000313" key="1">
    <source>
        <dbReference type="EMBL" id="EMO57123.1"/>
    </source>
</evidence>